<accession>A0A3B0ZJB5</accession>
<reference evidence="3" key="1">
    <citation type="submission" date="2018-06" db="EMBL/GenBank/DDBJ databases">
        <authorList>
            <person name="Zhirakovskaya E."/>
        </authorList>
    </citation>
    <scope>NUCLEOTIDE SEQUENCE</scope>
</reference>
<keyword evidence="1" id="KW-0145">Chemotaxis</keyword>
<dbReference type="Gene3D" id="3.40.1550.10">
    <property type="entry name" value="CheC-like"/>
    <property type="match status" value="1"/>
</dbReference>
<dbReference type="Pfam" id="PF13690">
    <property type="entry name" value="CheX"/>
    <property type="match status" value="1"/>
</dbReference>
<dbReference type="SUPFAM" id="SSF103039">
    <property type="entry name" value="CheC-like"/>
    <property type="match status" value="1"/>
</dbReference>
<dbReference type="InterPro" id="IPR028976">
    <property type="entry name" value="CheC-like_sf"/>
</dbReference>
<dbReference type="InterPro" id="IPR028051">
    <property type="entry name" value="CheX-like_dom"/>
</dbReference>
<proteinExistence type="predicted"/>
<dbReference type="PANTHER" id="PTHR39452">
    <property type="entry name" value="CHEY-P PHOSPHATASE CHEX"/>
    <property type="match status" value="1"/>
</dbReference>
<feature type="domain" description="Chemotaxis phosphatase CheX-like" evidence="2">
    <location>
        <begin position="43"/>
        <end position="140"/>
    </location>
</feature>
<gene>
    <name evidence="3" type="ORF">MNBD_GAMMA12-2801</name>
</gene>
<organism evidence="3">
    <name type="scientific">hydrothermal vent metagenome</name>
    <dbReference type="NCBI Taxonomy" id="652676"/>
    <lineage>
        <taxon>unclassified sequences</taxon>
        <taxon>metagenomes</taxon>
        <taxon>ecological metagenomes</taxon>
    </lineage>
</organism>
<evidence type="ECO:0000259" key="2">
    <source>
        <dbReference type="Pfam" id="PF13690"/>
    </source>
</evidence>
<dbReference type="AlphaFoldDB" id="A0A3B0ZJB5"/>
<protein>
    <recommendedName>
        <fullName evidence="2">Chemotaxis phosphatase CheX-like domain-containing protein</fullName>
    </recommendedName>
</protein>
<dbReference type="GO" id="GO:0006935">
    <property type="term" value="P:chemotaxis"/>
    <property type="evidence" value="ECO:0007669"/>
    <property type="project" value="UniProtKB-KW"/>
</dbReference>
<dbReference type="EMBL" id="UOFL01000217">
    <property type="protein sequence ID" value="VAW81394.1"/>
    <property type="molecule type" value="Genomic_DNA"/>
</dbReference>
<dbReference type="CDD" id="cd17906">
    <property type="entry name" value="CheX"/>
    <property type="match status" value="1"/>
</dbReference>
<dbReference type="InterPro" id="IPR038756">
    <property type="entry name" value="CheX-like"/>
</dbReference>
<evidence type="ECO:0000313" key="3">
    <source>
        <dbReference type="EMBL" id="VAW81394.1"/>
    </source>
</evidence>
<name>A0A3B0ZJB5_9ZZZZ</name>
<evidence type="ECO:0000256" key="1">
    <source>
        <dbReference type="ARBA" id="ARBA00022500"/>
    </source>
</evidence>
<sequence>MDAKIINPVLTATIETLQLMANLKASPASPQVKSDLEAKGVISSILKMNGKKVQGSLALSFSFPLLQQMALTMLDEKISEVNNVAKDLAGELSNIVTGRSKALLHESGLDIDMAIPLTITGNAHQIDHKVNAPVILLPFNTPFGAIFVEICFKY</sequence>
<dbReference type="PANTHER" id="PTHR39452:SF1">
    <property type="entry name" value="CHEY-P PHOSPHATASE CHEX"/>
    <property type="match status" value="1"/>
</dbReference>